<dbReference type="SUPFAM" id="SSF52540">
    <property type="entry name" value="P-loop containing nucleoside triphosphate hydrolases"/>
    <property type="match status" value="1"/>
</dbReference>
<feature type="region of interest" description="Disordered" evidence="2">
    <location>
        <begin position="402"/>
        <end position="439"/>
    </location>
</feature>
<feature type="compositionally biased region" description="Low complexity" evidence="2">
    <location>
        <begin position="412"/>
        <end position="423"/>
    </location>
</feature>
<keyword evidence="1" id="KW-0547">Nucleotide-binding</keyword>
<dbReference type="InterPro" id="IPR027417">
    <property type="entry name" value="P-loop_NTPase"/>
</dbReference>
<accession>A0AAW1NTW4</accession>
<feature type="domain" description="Septin-type G" evidence="3">
    <location>
        <begin position="134"/>
        <end position="409"/>
    </location>
</feature>
<evidence type="ECO:0000313" key="5">
    <source>
        <dbReference type="Proteomes" id="UP001465755"/>
    </source>
</evidence>
<reference evidence="4 5" key="1">
    <citation type="journal article" date="2024" name="Nat. Commun.">
        <title>Phylogenomics reveals the evolutionary origins of lichenization in chlorophyte algae.</title>
        <authorList>
            <person name="Puginier C."/>
            <person name="Libourel C."/>
            <person name="Otte J."/>
            <person name="Skaloud P."/>
            <person name="Haon M."/>
            <person name="Grisel S."/>
            <person name="Petersen M."/>
            <person name="Berrin J.G."/>
            <person name="Delaux P.M."/>
            <person name="Dal Grande F."/>
            <person name="Keller J."/>
        </authorList>
    </citation>
    <scope>NUCLEOTIDE SEQUENCE [LARGE SCALE GENOMIC DNA]</scope>
    <source>
        <strain evidence="4 5">SAG 2036</strain>
    </source>
</reference>
<dbReference type="AlphaFoldDB" id="A0AAW1NTW4"/>
<comment type="caution">
    <text evidence="4">The sequence shown here is derived from an EMBL/GenBank/DDBJ whole genome shotgun (WGS) entry which is preliminary data.</text>
</comment>
<organism evidence="4 5">
    <name type="scientific">Symbiochloris irregularis</name>
    <dbReference type="NCBI Taxonomy" id="706552"/>
    <lineage>
        <taxon>Eukaryota</taxon>
        <taxon>Viridiplantae</taxon>
        <taxon>Chlorophyta</taxon>
        <taxon>core chlorophytes</taxon>
        <taxon>Trebouxiophyceae</taxon>
        <taxon>Trebouxiales</taxon>
        <taxon>Trebouxiaceae</taxon>
        <taxon>Symbiochloris</taxon>
    </lineage>
</organism>
<protein>
    <recommendedName>
        <fullName evidence="3">Septin-type G domain-containing protein</fullName>
    </recommendedName>
</protein>
<proteinExistence type="inferred from homology"/>
<feature type="compositionally biased region" description="Acidic residues" evidence="2">
    <location>
        <begin position="86"/>
        <end position="95"/>
    </location>
</feature>
<dbReference type="Pfam" id="PF00735">
    <property type="entry name" value="Septin"/>
    <property type="match status" value="1"/>
</dbReference>
<dbReference type="Gene3D" id="3.40.50.300">
    <property type="entry name" value="P-loop containing nucleotide triphosphate hydrolases"/>
    <property type="match status" value="1"/>
</dbReference>
<dbReference type="Proteomes" id="UP001465755">
    <property type="component" value="Unassembled WGS sequence"/>
</dbReference>
<comment type="similarity">
    <text evidence="1">Belongs to the TRAFAC class TrmE-Era-EngA-EngB-Septin-like GTPase superfamily. Septin GTPase family.</text>
</comment>
<dbReference type="InterPro" id="IPR030379">
    <property type="entry name" value="G_SEPTIN_dom"/>
</dbReference>
<evidence type="ECO:0000259" key="3">
    <source>
        <dbReference type="PROSITE" id="PS51719"/>
    </source>
</evidence>
<sequence length="624" mass="68602">MAQAASEKAGMVMTPSSEGEDEPWSMISDADCVEGAPEAHSSPGAVHPLAGASEDIPAESDLALEAPVPLRDHSVPAPHEQSSAEHDEDSDVESDGSDRSDETDALNSWNSTDQLGQDIRRSLSYTPRLSPQNQERYLKLIVVGDMASGRTTALKTLFSALAPGKQVDFKSVPRSDSLQIFQSDPAAMRTDLTMEGDTTCSVHYSVQETPGLHFPQAETAILSHITGQLSQWLRTEQDPERRTQLSLMRDPRVDACLYFLPPDALKPRDIAFMQELSAMVPVIPILSKADAMTTEEREAFRRSVAAELAQASVECGHSIMHQFQPQELSQAAADSNIPPFAVIGSVTPDFSVGSAWPVREYSWGKVPVLATATSDVLKLRDLVLVHGLDGLKRRTEASYYTYRKQQLDPRSSRQTGSLSSSRSAAVPQGGRSLQAALDSQARNSRLREQVLHDLEAQQRQMHMGDMTQGTCTSRRGHHKWDKFFRVVFQHTMDDLNAAKGVVQRAASKTMTYSLWQHSTSACSSAYTKLDPLARADKAGQWMASAASSIGKRIKAQAQHDLLVWQRLSKSPKWRMLAKRSAETQAKIAAGLNKAARKSQHKMHQLAHRFVKQVSSSATHLSCLL</sequence>
<name>A0AAW1NTW4_9CHLO</name>
<gene>
    <name evidence="4" type="ORF">WJX73_004998</name>
</gene>
<dbReference type="GO" id="GO:0005525">
    <property type="term" value="F:GTP binding"/>
    <property type="evidence" value="ECO:0007669"/>
    <property type="project" value="UniProtKB-KW"/>
</dbReference>
<evidence type="ECO:0000256" key="1">
    <source>
        <dbReference type="RuleBase" id="RU004560"/>
    </source>
</evidence>
<feature type="region of interest" description="Disordered" evidence="2">
    <location>
        <begin position="1"/>
        <end position="113"/>
    </location>
</feature>
<dbReference type="EMBL" id="JALJOQ010000140">
    <property type="protein sequence ID" value="KAK9794338.1"/>
    <property type="molecule type" value="Genomic_DNA"/>
</dbReference>
<dbReference type="PANTHER" id="PTHR18884">
    <property type="entry name" value="SEPTIN"/>
    <property type="match status" value="1"/>
</dbReference>
<evidence type="ECO:0000256" key="2">
    <source>
        <dbReference type="SAM" id="MobiDB-lite"/>
    </source>
</evidence>
<dbReference type="PROSITE" id="PS51719">
    <property type="entry name" value="G_SEPTIN"/>
    <property type="match status" value="1"/>
</dbReference>
<keyword evidence="1" id="KW-0342">GTP-binding</keyword>
<evidence type="ECO:0000313" key="4">
    <source>
        <dbReference type="EMBL" id="KAK9794338.1"/>
    </source>
</evidence>
<keyword evidence="5" id="KW-1185">Reference proteome</keyword>